<protein>
    <submittedName>
        <fullName evidence="5">HTH-type transcriptional repressor glcR</fullName>
    </submittedName>
</protein>
<dbReference type="Gene3D" id="1.10.10.10">
    <property type="entry name" value="Winged helix-like DNA-binding domain superfamily/Winged helix DNA-binding domain"/>
    <property type="match status" value="1"/>
</dbReference>
<dbReference type="Pfam" id="PF00455">
    <property type="entry name" value="DeoRC"/>
    <property type="match status" value="1"/>
</dbReference>
<accession>A0A173YSL2</accession>
<evidence type="ECO:0000256" key="3">
    <source>
        <dbReference type="ARBA" id="ARBA00023163"/>
    </source>
</evidence>
<dbReference type="InterPro" id="IPR001034">
    <property type="entry name" value="DeoR_HTH"/>
</dbReference>
<dbReference type="SUPFAM" id="SSF46785">
    <property type="entry name" value="Winged helix' DNA-binding domain"/>
    <property type="match status" value="1"/>
</dbReference>
<dbReference type="AlphaFoldDB" id="A0A173YSL2"/>
<dbReference type="InterPro" id="IPR036388">
    <property type="entry name" value="WH-like_DNA-bd_sf"/>
</dbReference>
<name>A0A173YSL2_9FIRM</name>
<dbReference type="OrthoDB" id="9797223at2"/>
<dbReference type="GeneID" id="83710405"/>
<dbReference type="PROSITE" id="PS00894">
    <property type="entry name" value="HTH_DEOR_1"/>
    <property type="match status" value="1"/>
</dbReference>
<dbReference type="GO" id="GO:0003677">
    <property type="term" value="F:DNA binding"/>
    <property type="evidence" value="ECO:0007669"/>
    <property type="project" value="UniProtKB-KW"/>
</dbReference>
<dbReference type="SMART" id="SM01134">
    <property type="entry name" value="DeoRC"/>
    <property type="match status" value="1"/>
</dbReference>
<dbReference type="Proteomes" id="UP000095546">
    <property type="component" value="Unassembled WGS sequence"/>
</dbReference>
<dbReference type="Pfam" id="PF08220">
    <property type="entry name" value="HTH_DeoR"/>
    <property type="match status" value="1"/>
</dbReference>
<evidence type="ECO:0000313" key="6">
    <source>
        <dbReference type="Proteomes" id="UP000095546"/>
    </source>
</evidence>
<dbReference type="PRINTS" id="PR00037">
    <property type="entry name" value="HTHLACR"/>
</dbReference>
<keyword evidence="2" id="KW-0238">DNA-binding</keyword>
<organism evidence="5 6">
    <name type="scientific">Mitsuokella jalaludinii</name>
    <dbReference type="NCBI Taxonomy" id="187979"/>
    <lineage>
        <taxon>Bacteria</taxon>
        <taxon>Bacillati</taxon>
        <taxon>Bacillota</taxon>
        <taxon>Negativicutes</taxon>
        <taxon>Selenomonadales</taxon>
        <taxon>Selenomonadaceae</taxon>
        <taxon>Mitsuokella</taxon>
    </lineage>
</organism>
<dbReference type="SUPFAM" id="SSF100950">
    <property type="entry name" value="NagB/RpiA/CoA transferase-like"/>
    <property type="match status" value="1"/>
</dbReference>
<dbReference type="InterPro" id="IPR037171">
    <property type="entry name" value="NagB/RpiA_transferase-like"/>
</dbReference>
<dbReference type="InterPro" id="IPR018356">
    <property type="entry name" value="Tscrpt_reg_HTH_DeoR_CS"/>
</dbReference>
<dbReference type="InterPro" id="IPR014036">
    <property type="entry name" value="DeoR-like_C"/>
</dbReference>
<dbReference type="PANTHER" id="PTHR30363:SF60">
    <property type="entry name" value="HTH-TYPE TRANSCRIPTIONAL REGULATOR IOLR"/>
    <property type="match status" value="1"/>
</dbReference>
<dbReference type="InterPro" id="IPR036390">
    <property type="entry name" value="WH_DNA-bd_sf"/>
</dbReference>
<dbReference type="RefSeq" id="WP_055161144.1">
    <property type="nucleotide sequence ID" value="NZ_CABIWZ010000005.1"/>
</dbReference>
<sequence>MKIDRINRIHELLKSVHNISINDLCDTFQVSKNTIRRDIAELEQQGLIKKVYGGIVLAEPSGSPEPFASRESRNADAKKQIARMAADFVHDGDVIYIDSGTTTMHMIPYLTEKHRLTIVTASVHVINAASNYSNLNVLATGGSLFTPSKAFVGPQVIQVLRRYNISKVFLASTGISLEHGATNASPLECEIKRCLVEKDCEHFLLVDDSKFDISSLMSYCTLKEMQYIVTNKMPPEKYISYCTANHIQLITPDTIREEEFEKIATMR</sequence>
<dbReference type="SMART" id="SM00420">
    <property type="entry name" value="HTH_DEOR"/>
    <property type="match status" value="1"/>
</dbReference>
<dbReference type="PANTHER" id="PTHR30363">
    <property type="entry name" value="HTH-TYPE TRANSCRIPTIONAL REGULATOR SRLR-RELATED"/>
    <property type="match status" value="1"/>
</dbReference>
<feature type="domain" description="HTH deoR-type" evidence="4">
    <location>
        <begin position="2"/>
        <end position="57"/>
    </location>
</feature>
<evidence type="ECO:0000259" key="4">
    <source>
        <dbReference type="PROSITE" id="PS51000"/>
    </source>
</evidence>
<keyword evidence="1" id="KW-0805">Transcription regulation</keyword>
<reference evidence="5 6" key="1">
    <citation type="submission" date="2015-09" db="EMBL/GenBank/DDBJ databases">
        <authorList>
            <consortium name="Pathogen Informatics"/>
        </authorList>
    </citation>
    <scope>NUCLEOTIDE SEQUENCE [LARGE SCALE GENOMIC DNA]</scope>
    <source>
        <strain evidence="5 6">2789STDY5608828</strain>
    </source>
</reference>
<dbReference type="eggNOG" id="COG1349">
    <property type="taxonomic scope" value="Bacteria"/>
</dbReference>
<keyword evidence="3" id="KW-0804">Transcription</keyword>
<evidence type="ECO:0000313" key="5">
    <source>
        <dbReference type="EMBL" id="CUN65808.1"/>
    </source>
</evidence>
<dbReference type="STRING" id="187979.ERS852385_01019"/>
<keyword evidence="6" id="KW-1185">Reference proteome</keyword>
<gene>
    <name evidence="5" type="primary">glcR_1</name>
    <name evidence="5" type="ORF">ERS852385_01019</name>
</gene>
<dbReference type="Gene3D" id="3.40.50.1360">
    <property type="match status" value="1"/>
</dbReference>
<dbReference type="EMBL" id="CYYU01000005">
    <property type="protein sequence ID" value="CUN65808.1"/>
    <property type="molecule type" value="Genomic_DNA"/>
</dbReference>
<dbReference type="PROSITE" id="PS51000">
    <property type="entry name" value="HTH_DEOR_2"/>
    <property type="match status" value="1"/>
</dbReference>
<evidence type="ECO:0000256" key="2">
    <source>
        <dbReference type="ARBA" id="ARBA00023125"/>
    </source>
</evidence>
<proteinExistence type="predicted"/>
<dbReference type="InterPro" id="IPR050313">
    <property type="entry name" value="Carb_Metab_HTH_regulators"/>
</dbReference>
<dbReference type="GO" id="GO:0003700">
    <property type="term" value="F:DNA-binding transcription factor activity"/>
    <property type="evidence" value="ECO:0007669"/>
    <property type="project" value="InterPro"/>
</dbReference>
<evidence type="ECO:0000256" key="1">
    <source>
        <dbReference type="ARBA" id="ARBA00023015"/>
    </source>
</evidence>